<evidence type="ECO:0000313" key="2">
    <source>
        <dbReference type="Proteomes" id="UP001153076"/>
    </source>
</evidence>
<sequence>MHKLNAAALTKLGWRVINEHDSLWASVFVNKCCKGCCQLEAIQPVTGASNIWKGIIENAGEVSLRDYAIGPIPPHDQMPLAKDYWDEHYGWLWEKFTDLLPKNILKSIASFELAPDDSAVDRANLPVTSPSCQPCELLGKRSKPNMTQFGRKYRNYKH</sequence>
<proteinExistence type="predicted"/>
<dbReference type="EMBL" id="JAKOGI010000026">
    <property type="protein sequence ID" value="KAJ8448924.1"/>
    <property type="molecule type" value="Genomic_DNA"/>
</dbReference>
<accession>A0A9Q1KSJ1</accession>
<comment type="caution">
    <text evidence="1">The sequence shown here is derived from an EMBL/GenBank/DDBJ whole genome shotgun (WGS) entry which is preliminary data.</text>
</comment>
<dbReference type="AlphaFoldDB" id="A0A9Q1KSJ1"/>
<name>A0A9Q1KSJ1_9CARY</name>
<evidence type="ECO:0000313" key="1">
    <source>
        <dbReference type="EMBL" id="KAJ8448924.1"/>
    </source>
</evidence>
<reference evidence="1" key="1">
    <citation type="submission" date="2022-04" db="EMBL/GenBank/DDBJ databases">
        <title>Carnegiea gigantea Genome sequencing and assembly v2.</title>
        <authorList>
            <person name="Copetti D."/>
            <person name="Sanderson M.J."/>
            <person name="Burquez A."/>
            <person name="Wojciechowski M.F."/>
        </authorList>
    </citation>
    <scope>NUCLEOTIDE SEQUENCE</scope>
    <source>
        <strain evidence="1">SGP5-SGP5p</strain>
        <tissue evidence="1">Aerial part</tissue>
    </source>
</reference>
<protein>
    <submittedName>
        <fullName evidence="1">Uncharacterized protein</fullName>
    </submittedName>
</protein>
<dbReference type="Proteomes" id="UP001153076">
    <property type="component" value="Unassembled WGS sequence"/>
</dbReference>
<keyword evidence="2" id="KW-1185">Reference proteome</keyword>
<organism evidence="1 2">
    <name type="scientific">Carnegiea gigantea</name>
    <dbReference type="NCBI Taxonomy" id="171969"/>
    <lineage>
        <taxon>Eukaryota</taxon>
        <taxon>Viridiplantae</taxon>
        <taxon>Streptophyta</taxon>
        <taxon>Embryophyta</taxon>
        <taxon>Tracheophyta</taxon>
        <taxon>Spermatophyta</taxon>
        <taxon>Magnoliopsida</taxon>
        <taxon>eudicotyledons</taxon>
        <taxon>Gunneridae</taxon>
        <taxon>Pentapetalae</taxon>
        <taxon>Caryophyllales</taxon>
        <taxon>Cactineae</taxon>
        <taxon>Cactaceae</taxon>
        <taxon>Cactoideae</taxon>
        <taxon>Echinocereeae</taxon>
        <taxon>Carnegiea</taxon>
    </lineage>
</organism>
<gene>
    <name evidence="1" type="ORF">Cgig2_030780</name>
</gene>
<dbReference type="OrthoDB" id="1938246at2759"/>